<dbReference type="SUPFAM" id="SSF51735">
    <property type="entry name" value="NAD(P)-binding Rossmann-fold domains"/>
    <property type="match status" value="1"/>
</dbReference>
<reference evidence="3" key="1">
    <citation type="submission" date="2018-05" db="EMBL/GenBank/DDBJ databases">
        <authorList>
            <person name="Lanie J.A."/>
            <person name="Ng W.-L."/>
            <person name="Kazmierczak K.M."/>
            <person name="Andrzejewski T.M."/>
            <person name="Davidsen T.M."/>
            <person name="Wayne K.J."/>
            <person name="Tettelin H."/>
            <person name="Glass J.I."/>
            <person name="Rusch D."/>
            <person name="Podicherti R."/>
            <person name="Tsui H.-C.T."/>
            <person name="Winkler M.E."/>
        </authorList>
    </citation>
    <scope>NUCLEOTIDE SEQUENCE</scope>
</reference>
<evidence type="ECO:0008006" key="4">
    <source>
        <dbReference type="Google" id="ProtNLM"/>
    </source>
</evidence>
<dbReference type="PRINTS" id="PR00081">
    <property type="entry name" value="GDHRDH"/>
</dbReference>
<dbReference type="InterPro" id="IPR002347">
    <property type="entry name" value="SDR_fam"/>
</dbReference>
<dbReference type="GO" id="GO:0016491">
    <property type="term" value="F:oxidoreductase activity"/>
    <property type="evidence" value="ECO:0007669"/>
    <property type="project" value="UniProtKB-KW"/>
</dbReference>
<dbReference type="PRINTS" id="PR00080">
    <property type="entry name" value="SDRFAMILY"/>
</dbReference>
<dbReference type="Pfam" id="PF13561">
    <property type="entry name" value="adh_short_C2"/>
    <property type="match status" value="1"/>
</dbReference>
<sequence>MRLADKTAVITGGAGGIGRAAARLFAEEGANVLIADLSEEALTEAVDDIGSNQVSYCVTDVTKPADNDQMIAVAEQRYGAVDVLLANAGIEGAVKPTLEYDEATFDRVMAVNVKGVWLGLKSVIPAMIRNGSGSIVITSSVAGLSGGPNVAPYSTSKHAVIGMMRSVAKEYASMNIRVNTVNPSPVETRMMRSLEEGIAPGAGTTVHDRIVERIPMGRYAEPIDIARVMLFLASDDASWITGSVYAADGGNSA</sequence>
<evidence type="ECO:0000256" key="1">
    <source>
        <dbReference type="ARBA" id="ARBA00006484"/>
    </source>
</evidence>
<dbReference type="EMBL" id="UINC01000555">
    <property type="protein sequence ID" value="SUZ57371.1"/>
    <property type="molecule type" value="Genomic_DNA"/>
</dbReference>
<protein>
    <recommendedName>
        <fullName evidence="4">Oxidoreductase</fullName>
    </recommendedName>
</protein>
<evidence type="ECO:0000256" key="2">
    <source>
        <dbReference type="ARBA" id="ARBA00023002"/>
    </source>
</evidence>
<dbReference type="PROSITE" id="PS00061">
    <property type="entry name" value="ADH_SHORT"/>
    <property type="match status" value="1"/>
</dbReference>
<dbReference type="InterPro" id="IPR020904">
    <property type="entry name" value="Sc_DH/Rdtase_CS"/>
</dbReference>
<dbReference type="Gene3D" id="3.40.50.720">
    <property type="entry name" value="NAD(P)-binding Rossmann-like Domain"/>
    <property type="match status" value="1"/>
</dbReference>
<dbReference type="InterPro" id="IPR036291">
    <property type="entry name" value="NAD(P)-bd_dom_sf"/>
</dbReference>
<dbReference type="PANTHER" id="PTHR24321">
    <property type="entry name" value="DEHYDROGENASES, SHORT CHAIN"/>
    <property type="match status" value="1"/>
</dbReference>
<accession>A0A381NS16</accession>
<dbReference type="PANTHER" id="PTHR24321:SF8">
    <property type="entry name" value="ESTRADIOL 17-BETA-DEHYDROGENASE 8-RELATED"/>
    <property type="match status" value="1"/>
</dbReference>
<proteinExistence type="inferred from homology"/>
<dbReference type="FunFam" id="3.40.50.720:FF:000084">
    <property type="entry name" value="Short-chain dehydrogenase reductase"/>
    <property type="match status" value="1"/>
</dbReference>
<keyword evidence="2" id="KW-0560">Oxidoreductase</keyword>
<dbReference type="CDD" id="cd05233">
    <property type="entry name" value="SDR_c"/>
    <property type="match status" value="1"/>
</dbReference>
<organism evidence="3">
    <name type="scientific">marine metagenome</name>
    <dbReference type="NCBI Taxonomy" id="408172"/>
    <lineage>
        <taxon>unclassified sequences</taxon>
        <taxon>metagenomes</taxon>
        <taxon>ecological metagenomes</taxon>
    </lineage>
</organism>
<gene>
    <name evidence="3" type="ORF">METZ01_LOCUS10225</name>
</gene>
<dbReference type="AlphaFoldDB" id="A0A381NS16"/>
<name>A0A381NS16_9ZZZZ</name>
<comment type="similarity">
    <text evidence="1">Belongs to the short-chain dehydrogenases/reductases (SDR) family.</text>
</comment>
<dbReference type="NCBIfam" id="NF005559">
    <property type="entry name" value="PRK07231.1"/>
    <property type="match status" value="1"/>
</dbReference>
<evidence type="ECO:0000313" key="3">
    <source>
        <dbReference type="EMBL" id="SUZ57371.1"/>
    </source>
</evidence>